<dbReference type="GO" id="GO:0005524">
    <property type="term" value="F:ATP binding"/>
    <property type="evidence" value="ECO:0007669"/>
    <property type="project" value="UniProtKB-KW"/>
</dbReference>
<dbReference type="PROSITE" id="PS50893">
    <property type="entry name" value="ABC_TRANSPORTER_2"/>
    <property type="match status" value="2"/>
</dbReference>
<reference evidence="6 7" key="1">
    <citation type="journal article" date="2016" name="Genome Biol. Evol.">
        <title>Divergent and convergent evolution of fungal pathogenicity.</title>
        <authorList>
            <person name="Shang Y."/>
            <person name="Xiao G."/>
            <person name="Zheng P."/>
            <person name="Cen K."/>
            <person name="Zhan S."/>
            <person name="Wang C."/>
        </authorList>
    </citation>
    <scope>NUCLEOTIDE SEQUENCE [LARGE SCALE GENOMIC DNA]</scope>
    <source>
        <strain evidence="6 7">RCEF 4871</strain>
    </source>
</reference>
<dbReference type="SUPFAM" id="SSF52540">
    <property type="entry name" value="P-loop containing nucleoside triphosphate hydrolases"/>
    <property type="match status" value="2"/>
</dbReference>
<feature type="domain" description="ABC transporter" evidence="5">
    <location>
        <begin position="895"/>
        <end position="1123"/>
    </location>
</feature>
<evidence type="ECO:0000313" key="7">
    <source>
        <dbReference type="Proteomes" id="UP000243498"/>
    </source>
</evidence>
<evidence type="ECO:0000256" key="2">
    <source>
        <dbReference type="ARBA" id="ARBA00022741"/>
    </source>
</evidence>
<feature type="domain" description="ABC transporter" evidence="5">
    <location>
        <begin position="456"/>
        <end position="795"/>
    </location>
</feature>
<dbReference type="AlphaFoldDB" id="A0A167H9C3"/>
<feature type="region of interest" description="Disordered" evidence="4">
    <location>
        <begin position="1"/>
        <end position="62"/>
    </location>
</feature>
<keyword evidence="2" id="KW-0547">Nucleotide-binding</keyword>
<dbReference type="InterPro" id="IPR003439">
    <property type="entry name" value="ABC_transporter-like_ATP-bd"/>
</dbReference>
<dbReference type="InterPro" id="IPR050611">
    <property type="entry name" value="ABCF"/>
</dbReference>
<evidence type="ECO:0000256" key="4">
    <source>
        <dbReference type="SAM" id="MobiDB-lite"/>
    </source>
</evidence>
<accession>A0A167H9C3</accession>
<dbReference type="PANTHER" id="PTHR19211">
    <property type="entry name" value="ATP-BINDING TRANSPORT PROTEIN-RELATED"/>
    <property type="match status" value="1"/>
</dbReference>
<evidence type="ECO:0000259" key="5">
    <source>
        <dbReference type="PROSITE" id="PS50893"/>
    </source>
</evidence>
<dbReference type="SMART" id="SM00382">
    <property type="entry name" value="AAA"/>
    <property type="match status" value="2"/>
</dbReference>
<dbReference type="InterPro" id="IPR003593">
    <property type="entry name" value="AAA+_ATPase"/>
</dbReference>
<dbReference type="Pfam" id="PF12848">
    <property type="entry name" value="ABC_tran_Xtn"/>
    <property type="match status" value="1"/>
</dbReference>
<comment type="caution">
    <text evidence="6">The sequence shown here is derived from an EMBL/GenBank/DDBJ whole genome shotgun (WGS) entry which is preliminary data.</text>
</comment>
<protein>
    <submittedName>
        <fullName evidence="6">ABC transporter-like protein</fullName>
    </submittedName>
</protein>
<dbReference type="Gene3D" id="3.40.50.300">
    <property type="entry name" value="P-loop containing nucleotide triphosphate hydrolases"/>
    <property type="match status" value="2"/>
</dbReference>
<keyword evidence="1" id="KW-0677">Repeat</keyword>
<keyword evidence="7" id="KW-1185">Reference proteome</keyword>
<organism evidence="6 7">
    <name type="scientific">Metarhizium rileyi (strain RCEF 4871)</name>
    <name type="common">Nomuraea rileyi</name>
    <dbReference type="NCBI Taxonomy" id="1649241"/>
    <lineage>
        <taxon>Eukaryota</taxon>
        <taxon>Fungi</taxon>
        <taxon>Dikarya</taxon>
        <taxon>Ascomycota</taxon>
        <taxon>Pezizomycotina</taxon>
        <taxon>Sordariomycetes</taxon>
        <taxon>Hypocreomycetidae</taxon>
        <taxon>Hypocreales</taxon>
        <taxon>Clavicipitaceae</taxon>
        <taxon>Metarhizium</taxon>
    </lineage>
</organism>
<evidence type="ECO:0000256" key="1">
    <source>
        <dbReference type="ARBA" id="ARBA00022737"/>
    </source>
</evidence>
<dbReference type="PANTHER" id="PTHR19211:SF135">
    <property type="entry name" value="ATPASE, PUTATIVE (AFU_ORTHOLOGUE AFUA_1G16440)-RELATED"/>
    <property type="match status" value="1"/>
</dbReference>
<dbReference type="STRING" id="1081105.A0A167H9C3"/>
<feature type="compositionally biased region" description="Low complexity" evidence="4">
    <location>
        <begin position="48"/>
        <end position="59"/>
    </location>
</feature>
<sequence>MPKKRNHTKSTKPFLTAPTIGFSAPHGDKNTRSVNELLANLRHSDAGPSSSRSLPATSPSVPPAIREILQIPETPSPAPRRPIRQIFDSHGRRLPAGPAPPRSWVSRRPGDCHASNAFSRPLRVCPSGFDGYTLPGAPLPQRGSLIDMTLRRLALDWDVHRVLNQYHLYFVPSHLKPALIRCISMTSDIGVSLSALKMILLPPENVYNAEELDDQSRADSEITCLDLSSSIGKSLKLKDVSDILFIATQEARSIDEPHETWETVDISPNPPRRLLLPNLTHLSLALDPTSSRDVSWKQLLSLASKLPSVTHLSLAYWPEPCLTPRAKFSTVSSPQGHDIPYGGTHYYSHSLDHDWSEALLVLRMLSNHFYKLEFLDVTGCATWFQALHLKDGHDCVDWSGSWGKLTLLRLYTGWKPGIDAMASDQTAYASAVDTAKYVERHILDVQGLHILVTSGDKGSSTAKAKSKRSDGLEILSNAKLLLKEGQLYALVGRNGTGKSTLLRAIADKLIPGIPEGTRVAILQQSKLTEGVGDEKSGVSQEPEASVLREVIDRATSRDTIEQEIKALSDSVDASDPFGPVRALRSLKHDRLRKRLFRMDKEARLRSGARGIQARKALVAFEQVVADSDAMINQSSEEISPEILQTETQEAADMLSELQIQVEPSRIAKIETRARSVLIGLGFTEDRMVKPISSMSGGWHMRAALATALLQDADILILDEPTNFLDLLGIVWLQKYLLQLGEGDKPPTIIIVSHDRDFVSVCTDLMILKDKQLTYFHGDLPTYEASQAERKLWLKKMKSAQAKQRAHMEKTIAQNMKAGKANDDQNKIRQAKSRQKKLDDRMGMQVNAKGHRFKLNREMVGYFHTSREDIDLPPEERPVVITLPDPPDLRFPGSLLSLDNASFRYGPRLPLVVDGITLTVGMGDRIGILGLNGSGKTTLIKMLVEETRPIKGSVTTHPRLKLGYYSQHAVEAVKAMGKKDAALTALGLLTREVDGQMNEGEIRGLLGELGLPGRIASDTPVCKLSGGQLVRCELARLLWKRPHCLILDEVTTHLDYETVTALRIALDGWNGAVVLVSHDRWFMRGAIEGKLDDDGDDDGGDGEESNGEEEVPRRRIVYRLKRGAMTAMESGVDEFEKLMEKVGGMAVLPMLSIFVDTWNASIIPLLVVANLTRYRGASCILEGNSVRVLQVNAARGVRQSTRKSHLLQGETTNLLVTSVAYRSEP</sequence>
<keyword evidence="3" id="KW-0067">ATP-binding</keyword>
<dbReference type="GO" id="GO:0016887">
    <property type="term" value="F:ATP hydrolysis activity"/>
    <property type="evidence" value="ECO:0007669"/>
    <property type="project" value="InterPro"/>
</dbReference>
<dbReference type="OrthoDB" id="2110130at2759"/>
<gene>
    <name evidence="6" type="ORF">NOR_02133</name>
</gene>
<proteinExistence type="predicted"/>
<dbReference type="InterPro" id="IPR027417">
    <property type="entry name" value="P-loop_NTPase"/>
</dbReference>
<dbReference type="Proteomes" id="UP000243498">
    <property type="component" value="Unassembled WGS sequence"/>
</dbReference>
<name>A0A167H9C3_METRR</name>
<dbReference type="CDD" id="cd03221">
    <property type="entry name" value="ABCF_EF-3"/>
    <property type="match status" value="1"/>
</dbReference>
<dbReference type="EMBL" id="AZHC01000005">
    <property type="protein sequence ID" value="OAA47643.1"/>
    <property type="molecule type" value="Genomic_DNA"/>
</dbReference>
<evidence type="ECO:0000313" key="6">
    <source>
        <dbReference type="EMBL" id="OAA47643.1"/>
    </source>
</evidence>
<dbReference type="InterPro" id="IPR032781">
    <property type="entry name" value="ABC_tran_Xtn"/>
</dbReference>
<dbReference type="Pfam" id="PF00005">
    <property type="entry name" value="ABC_tran"/>
    <property type="match status" value="2"/>
</dbReference>
<feature type="compositionally biased region" description="Basic residues" evidence="4">
    <location>
        <begin position="1"/>
        <end position="10"/>
    </location>
</feature>
<evidence type="ECO:0000256" key="3">
    <source>
        <dbReference type="ARBA" id="ARBA00022840"/>
    </source>
</evidence>